<dbReference type="OrthoDB" id="9806494at2"/>
<dbReference type="Gene3D" id="3.30.70.1280">
    <property type="entry name" value="SP0830-like domains"/>
    <property type="match status" value="1"/>
</dbReference>
<dbReference type="SUPFAM" id="SSF160379">
    <property type="entry name" value="SP0830-like"/>
    <property type="match status" value="1"/>
</dbReference>
<dbReference type="EMBL" id="VKKG01000001">
    <property type="protein sequence ID" value="TRY19608.1"/>
    <property type="molecule type" value="Genomic_DNA"/>
</dbReference>
<accession>A0A553K4H1</accession>
<evidence type="ECO:0000313" key="2">
    <source>
        <dbReference type="Proteomes" id="UP000317638"/>
    </source>
</evidence>
<dbReference type="RefSeq" id="WP_143936694.1">
    <property type="nucleotide sequence ID" value="NZ_VKKG01000001.1"/>
</dbReference>
<evidence type="ECO:0000313" key="1">
    <source>
        <dbReference type="EMBL" id="TRY19608.1"/>
    </source>
</evidence>
<dbReference type="AlphaFoldDB" id="A0A553K4H1"/>
<name>A0A553K4H1_9ACTN</name>
<organism evidence="1 2">
    <name type="scientific">Tessaracoccus rhinocerotis</name>
    <dbReference type="NCBI Taxonomy" id="1689449"/>
    <lineage>
        <taxon>Bacteria</taxon>
        <taxon>Bacillati</taxon>
        <taxon>Actinomycetota</taxon>
        <taxon>Actinomycetes</taxon>
        <taxon>Propionibacteriales</taxon>
        <taxon>Propionibacteriaceae</taxon>
        <taxon>Tessaracoccus</taxon>
    </lineage>
</organism>
<protein>
    <submittedName>
        <fullName evidence="1">DUF1697 domain-containing protein</fullName>
    </submittedName>
</protein>
<reference evidence="1 2" key="1">
    <citation type="submission" date="2019-07" db="EMBL/GenBank/DDBJ databases">
        <authorList>
            <person name="Zhou L.-Y."/>
        </authorList>
    </citation>
    <scope>NUCLEOTIDE SEQUENCE [LARGE SCALE GENOMIC DNA]</scope>
    <source>
        <strain evidence="1 2">YIM 101269</strain>
    </source>
</reference>
<keyword evidence="2" id="KW-1185">Reference proteome</keyword>
<proteinExistence type="predicted"/>
<dbReference type="PANTHER" id="PTHR36439:SF1">
    <property type="entry name" value="DUF1697 DOMAIN-CONTAINING PROTEIN"/>
    <property type="match status" value="1"/>
</dbReference>
<sequence>MATHLAFLRAINLGRNRKFPKADILRVVGEAGFTEAETHINTGNVRLNTSMRSIRRIEEALERAFLADRGFEVPTIVFRPSEFAEIVRVGAEVAAGNEGMTRHYVELLRDGMPPADARAAEALSSGDNRIVARGRAIHVLLGPDAQPGAAVPAAVARRIGTSTNRNFNVVRTIAHKWC</sequence>
<dbReference type="Proteomes" id="UP000317638">
    <property type="component" value="Unassembled WGS sequence"/>
</dbReference>
<dbReference type="PANTHER" id="PTHR36439">
    <property type="entry name" value="BLL4334 PROTEIN"/>
    <property type="match status" value="1"/>
</dbReference>
<dbReference type="InterPro" id="IPR012545">
    <property type="entry name" value="DUF1697"/>
</dbReference>
<comment type="caution">
    <text evidence="1">The sequence shown here is derived from an EMBL/GenBank/DDBJ whole genome shotgun (WGS) entry which is preliminary data.</text>
</comment>
<gene>
    <name evidence="1" type="ORF">FOJ82_01540</name>
</gene>
<dbReference type="Pfam" id="PF08002">
    <property type="entry name" value="DUF1697"/>
    <property type="match status" value="1"/>
</dbReference>